<name>A0AAP0QUH9_9ROSI</name>
<sequence length="57" mass="6557">MVHVDTDLDTQHESYLTTYSGLIHPIPDKASWLRADGDGILPPEASWKTKEEYEERN</sequence>
<dbReference type="AlphaFoldDB" id="A0AAP0QUH9"/>
<evidence type="ECO:0000313" key="1">
    <source>
        <dbReference type="EMBL" id="KAK9208783.1"/>
    </source>
</evidence>
<dbReference type="EMBL" id="JBCGBO010000004">
    <property type="protein sequence ID" value="KAK9208783.1"/>
    <property type="molecule type" value="Genomic_DNA"/>
</dbReference>
<accession>A0AAP0QUH9</accession>
<proteinExistence type="predicted"/>
<protein>
    <submittedName>
        <fullName evidence="1">Uncharacterized protein</fullName>
    </submittedName>
</protein>
<keyword evidence="2" id="KW-1185">Reference proteome</keyword>
<evidence type="ECO:0000313" key="2">
    <source>
        <dbReference type="Proteomes" id="UP001428341"/>
    </source>
</evidence>
<reference evidence="1 2" key="1">
    <citation type="submission" date="2024-05" db="EMBL/GenBank/DDBJ databases">
        <title>Haplotype-resolved chromosome-level genome assembly of Huyou (Citrus changshanensis).</title>
        <authorList>
            <person name="Miao C."/>
            <person name="Chen W."/>
            <person name="Wu Y."/>
            <person name="Wang L."/>
            <person name="Zhao S."/>
            <person name="Grierson D."/>
            <person name="Xu C."/>
            <person name="Chen K."/>
        </authorList>
    </citation>
    <scope>NUCLEOTIDE SEQUENCE [LARGE SCALE GENOMIC DNA]</scope>
    <source>
        <strain evidence="1">01-14</strain>
        <tissue evidence="1">Leaf</tissue>
    </source>
</reference>
<dbReference type="Proteomes" id="UP001428341">
    <property type="component" value="Unassembled WGS sequence"/>
</dbReference>
<organism evidence="1 2">
    <name type="scientific">Citrus x changshan-huyou</name>
    <dbReference type="NCBI Taxonomy" id="2935761"/>
    <lineage>
        <taxon>Eukaryota</taxon>
        <taxon>Viridiplantae</taxon>
        <taxon>Streptophyta</taxon>
        <taxon>Embryophyta</taxon>
        <taxon>Tracheophyta</taxon>
        <taxon>Spermatophyta</taxon>
        <taxon>Magnoliopsida</taxon>
        <taxon>eudicotyledons</taxon>
        <taxon>Gunneridae</taxon>
        <taxon>Pentapetalae</taxon>
        <taxon>rosids</taxon>
        <taxon>malvids</taxon>
        <taxon>Sapindales</taxon>
        <taxon>Rutaceae</taxon>
        <taxon>Aurantioideae</taxon>
        <taxon>Citrus</taxon>
    </lineage>
</organism>
<comment type="caution">
    <text evidence="1">The sequence shown here is derived from an EMBL/GenBank/DDBJ whole genome shotgun (WGS) entry which is preliminary data.</text>
</comment>
<gene>
    <name evidence="1" type="ORF">WN944_001143</name>
</gene>